<organism evidence="2 3">
    <name type="scientific">Spiroplasma corruscae</name>
    <dbReference type="NCBI Taxonomy" id="216934"/>
    <lineage>
        <taxon>Bacteria</taxon>
        <taxon>Bacillati</taxon>
        <taxon>Mycoplasmatota</taxon>
        <taxon>Mollicutes</taxon>
        <taxon>Entomoplasmatales</taxon>
        <taxon>Spiroplasmataceae</taxon>
        <taxon>Spiroplasma</taxon>
    </lineage>
</organism>
<reference evidence="2 3" key="1">
    <citation type="submission" date="2017-07" db="EMBL/GenBank/DDBJ databases">
        <title>Complete genome sequence of Spiroplasma corruscae EC-1 (DSM 19793).</title>
        <authorList>
            <person name="Tsai Y.-M."/>
            <person name="Lo W.-S."/>
            <person name="Kuo C.-H."/>
        </authorList>
    </citation>
    <scope>NUCLEOTIDE SEQUENCE [LARGE SCALE GENOMIC DNA]</scope>
    <source>
        <strain evidence="2 3">EC-1</strain>
    </source>
</reference>
<accession>A0A222ENK3</accession>
<dbReference type="RefSeq" id="WP_094048490.1">
    <property type="nucleotide sequence ID" value="NZ_CP022535.1"/>
</dbReference>
<dbReference type="PROSITE" id="PS51257">
    <property type="entry name" value="PROKAR_LIPOPROTEIN"/>
    <property type="match status" value="1"/>
</dbReference>
<proteinExistence type="predicted"/>
<dbReference type="OrthoDB" id="9819506at2"/>
<dbReference type="AlphaFoldDB" id="A0A222ENK3"/>
<feature type="signal peptide" evidence="1">
    <location>
        <begin position="1"/>
        <end position="22"/>
    </location>
</feature>
<dbReference type="EMBL" id="CP022535">
    <property type="protein sequence ID" value="ASP28080.1"/>
    <property type="molecule type" value="Genomic_DNA"/>
</dbReference>
<feature type="chain" id="PRO_5012103842" description="Lipoprotein" evidence="1">
    <location>
        <begin position="23"/>
        <end position="419"/>
    </location>
</feature>
<dbReference type="Proteomes" id="UP000203229">
    <property type="component" value="Chromosome"/>
</dbReference>
<evidence type="ECO:0000256" key="1">
    <source>
        <dbReference type="SAM" id="SignalP"/>
    </source>
</evidence>
<evidence type="ECO:0000313" key="3">
    <source>
        <dbReference type="Proteomes" id="UP000203229"/>
    </source>
</evidence>
<keyword evidence="1" id="KW-0732">Signal</keyword>
<gene>
    <name evidence="2" type="ORF">SCORR_v1c03060</name>
</gene>
<evidence type="ECO:0000313" key="2">
    <source>
        <dbReference type="EMBL" id="ASP28080.1"/>
    </source>
</evidence>
<keyword evidence="3" id="KW-1185">Reference proteome</keyword>
<protein>
    <recommendedName>
        <fullName evidence="4">Lipoprotein</fullName>
    </recommendedName>
</protein>
<dbReference type="KEGG" id="scou:SCORR_v1c03060"/>
<evidence type="ECO:0008006" key="4">
    <source>
        <dbReference type="Google" id="ProtNLM"/>
    </source>
</evidence>
<sequence>MKKLLSLLATISIITTSSSVIACGGIPEVEEKNNEKIDLSSINNNLGEIKGSTNLPTLQLLVLSINEINENLELSEDDVRIDGSQTITSTKLVALENSLNFKGEVIITYNYEKVEKRDLSTLNGNLDILYGKDSKPSETEIINKFLLINNKEGIKSTDIRLKQNSLNEDLTEATIEANENSDLFVGSIDLTFKYSVATEVDLKLVNDLINGEGDYASMSPAVFKKGITANPDEINNKESMFNNIKTFTEKLLNLAKLLGINISFDQLNEMVDINYYSDDNGTILHEGNQKIKLIRITVKKGYELNIDGYYVKGVINAKVYEKIDITKIITDTDLGTLKVTSTSHQLYALRAVNEYLTNKYKDIMDENNITSDCWETINNKSFKYDDDSKLSATVTLPKEDTFNNIFYNSITLKFKIEKK</sequence>
<name>A0A222ENK3_9MOLU</name>